<feature type="compositionally biased region" description="Low complexity" evidence="1">
    <location>
        <begin position="1"/>
        <end position="41"/>
    </location>
</feature>
<reference evidence="2" key="1">
    <citation type="submission" date="2019-05" db="EMBL/GenBank/DDBJ databases">
        <title>Annotation for the trematode Fasciolopsis buski.</title>
        <authorList>
            <person name="Choi Y.-J."/>
        </authorList>
    </citation>
    <scope>NUCLEOTIDE SEQUENCE</scope>
    <source>
        <strain evidence="2">HT</strain>
        <tissue evidence="2">Whole worm</tissue>
    </source>
</reference>
<comment type="caution">
    <text evidence="2">The sequence shown here is derived from an EMBL/GenBank/DDBJ whole genome shotgun (WGS) entry which is preliminary data.</text>
</comment>
<evidence type="ECO:0000313" key="2">
    <source>
        <dbReference type="EMBL" id="KAA0193821.1"/>
    </source>
</evidence>
<gene>
    <name evidence="2" type="ORF">FBUS_05480</name>
</gene>
<accession>A0A8E0RY42</accession>
<organism evidence="2 3">
    <name type="scientific">Fasciolopsis buskii</name>
    <dbReference type="NCBI Taxonomy" id="27845"/>
    <lineage>
        <taxon>Eukaryota</taxon>
        <taxon>Metazoa</taxon>
        <taxon>Spiralia</taxon>
        <taxon>Lophotrochozoa</taxon>
        <taxon>Platyhelminthes</taxon>
        <taxon>Trematoda</taxon>
        <taxon>Digenea</taxon>
        <taxon>Plagiorchiida</taxon>
        <taxon>Echinostomata</taxon>
        <taxon>Echinostomatoidea</taxon>
        <taxon>Fasciolidae</taxon>
        <taxon>Fasciolopsis</taxon>
    </lineage>
</organism>
<proteinExistence type="predicted"/>
<sequence length="100" mass="10626">MPYSGQSHKHGQGSQSQWPQQQQQKQKKQAVIAAAMDAPAAKSNVPQTTIQGSALNSGTAFSPSAASGSAKLIPFSSRFTKAMVSVTGGRWLSLVELIYY</sequence>
<dbReference type="EMBL" id="LUCM01004784">
    <property type="protein sequence ID" value="KAA0193821.1"/>
    <property type="molecule type" value="Genomic_DNA"/>
</dbReference>
<dbReference type="AlphaFoldDB" id="A0A8E0RY42"/>
<evidence type="ECO:0000256" key="1">
    <source>
        <dbReference type="SAM" id="MobiDB-lite"/>
    </source>
</evidence>
<feature type="region of interest" description="Disordered" evidence="1">
    <location>
        <begin position="1"/>
        <end position="58"/>
    </location>
</feature>
<feature type="compositionally biased region" description="Polar residues" evidence="1">
    <location>
        <begin position="44"/>
        <end position="58"/>
    </location>
</feature>
<keyword evidence="3" id="KW-1185">Reference proteome</keyword>
<protein>
    <submittedName>
        <fullName evidence="2">Uncharacterized protein</fullName>
    </submittedName>
</protein>
<evidence type="ECO:0000313" key="3">
    <source>
        <dbReference type="Proteomes" id="UP000728185"/>
    </source>
</evidence>
<name>A0A8E0RY42_9TREM</name>
<dbReference type="Proteomes" id="UP000728185">
    <property type="component" value="Unassembled WGS sequence"/>
</dbReference>